<proteinExistence type="predicted"/>
<dbReference type="Proteomes" id="UP000282388">
    <property type="component" value="Unassembled WGS sequence"/>
</dbReference>
<name>A0A3A8EJM3_9GAMM</name>
<organism evidence="1 2">
    <name type="scientific">Acinetobacter tianfuensis</name>
    <dbReference type="NCBI Taxonomy" id="2419603"/>
    <lineage>
        <taxon>Bacteria</taxon>
        <taxon>Pseudomonadati</taxon>
        <taxon>Pseudomonadota</taxon>
        <taxon>Gammaproteobacteria</taxon>
        <taxon>Moraxellales</taxon>
        <taxon>Moraxellaceae</taxon>
        <taxon>Acinetobacter</taxon>
    </lineage>
</organism>
<evidence type="ECO:0000313" key="2">
    <source>
        <dbReference type="Proteomes" id="UP000282388"/>
    </source>
</evidence>
<protein>
    <submittedName>
        <fullName evidence="1">NgoBV family restriction endonuclease</fullName>
    </submittedName>
</protein>
<keyword evidence="1" id="KW-0255">Endonuclease</keyword>
<reference evidence="1 2" key="1">
    <citation type="submission" date="2018-09" db="EMBL/GenBank/DDBJ databases">
        <title>The draft genome of Acinetobacter spp. strains.</title>
        <authorList>
            <person name="Qin J."/>
            <person name="Feng Y."/>
            <person name="Zong Z."/>
        </authorList>
    </citation>
    <scope>NUCLEOTIDE SEQUENCE [LARGE SCALE GENOMIC DNA]</scope>
    <source>
        <strain evidence="1 2">WCHAc060012</strain>
    </source>
</reference>
<sequence>MLYTQIIPLLQAQNLIGSSGVISFNLLGVNVHVSTKDVIGGLLQDWFGNWMTLNGFSWQPGPNAQSWPDFILGDGTHLEFKAFDGTASPNFDLANFDAFTRSLLTEPERLDTDHLVFEYFLQAGGIVTINNIWVKKIWEMAGPSDTNILNLQVKQGVPVNIRPKNWRSNSPRITFFGQRLDFVIALDQALQHFYPNRHINWLATVQQNYLIRTGQVL</sequence>
<accession>A0A3A8EJM3</accession>
<keyword evidence="2" id="KW-1185">Reference proteome</keyword>
<gene>
    <name evidence="1" type="ORF">D7V32_16490</name>
</gene>
<dbReference type="Pfam" id="PF09564">
    <property type="entry name" value="RE_NgoBV"/>
    <property type="match status" value="1"/>
</dbReference>
<dbReference type="AlphaFoldDB" id="A0A3A8EJM3"/>
<dbReference type="EMBL" id="RAXV01000062">
    <property type="protein sequence ID" value="RKG29101.1"/>
    <property type="molecule type" value="Genomic_DNA"/>
</dbReference>
<keyword evidence="1" id="KW-0378">Hydrolase</keyword>
<dbReference type="RefSeq" id="WP_120403877.1">
    <property type="nucleotide sequence ID" value="NZ_RAXV01000062.1"/>
</dbReference>
<dbReference type="InterPro" id="IPR019064">
    <property type="entry name" value="Restrct_endonuc_II_NlaIV"/>
</dbReference>
<comment type="caution">
    <text evidence="1">The sequence shown here is derived from an EMBL/GenBank/DDBJ whole genome shotgun (WGS) entry which is preliminary data.</text>
</comment>
<evidence type="ECO:0000313" key="1">
    <source>
        <dbReference type="EMBL" id="RKG29101.1"/>
    </source>
</evidence>
<dbReference type="GO" id="GO:0009036">
    <property type="term" value="F:type II site-specific deoxyribonuclease activity"/>
    <property type="evidence" value="ECO:0007669"/>
    <property type="project" value="InterPro"/>
</dbReference>
<keyword evidence="1" id="KW-0540">Nuclease</keyword>
<dbReference type="OrthoDB" id="2057768at2"/>